<proteinExistence type="inferred from homology"/>
<comment type="similarity">
    <text evidence="1">Belongs to the RecJ family.</text>
</comment>
<organism evidence="9 10">
    <name type="scientific">Thermanaerovibrio acidaminovorans (strain ATCC 49978 / DSM 6589 / Su883)</name>
    <name type="common">Selenomonas acidaminovorans</name>
    <dbReference type="NCBI Taxonomy" id="525903"/>
    <lineage>
        <taxon>Bacteria</taxon>
        <taxon>Thermotogati</taxon>
        <taxon>Synergistota</taxon>
        <taxon>Synergistia</taxon>
        <taxon>Synergistales</taxon>
        <taxon>Synergistaceae</taxon>
        <taxon>Thermanaerovibrio</taxon>
    </lineage>
</organism>
<evidence type="ECO:0000313" key="10">
    <source>
        <dbReference type="Proteomes" id="UP000002030"/>
    </source>
</evidence>
<dbReference type="STRING" id="525903.Taci_1214"/>
<evidence type="ECO:0000259" key="6">
    <source>
        <dbReference type="Pfam" id="PF01368"/>
    </source>
</evidence>
<keyword evidence="3" id="KW-0540">Nuclease</keyword>
<keyword evidence="4" id="KW-0378">Hydrolase</keyword>
<keyword evidence="10" id="KW-1185">Reference proteome</keyword>
<dbReference type="InterPro" id="IPR038763">
    <property type="entry name" value="DHH_sf"/>
</dbReference>
<feature type="domain" description="RecJ OB" evidence="8">
    <location>
        <begin position="442"/>
        <end position="533"/>
    </location>
</feature>
<dbReference type="EnsemblBacteria" id="ACZ19446">
    <property type="protein sequence ID" value="ACZ19446"/>
    <property type="gene ID" value="Taci_1214"/>
</dbReference>
<evidence type="ECO:0000256" key="3">
    <source>
        <dbReference type="ARBA" id="ARBA00022722"/>
    </source>
</evidence>
<dbReference type="GO" id="GO:0004527">
    <property type="term" value="F:exonuclease activity"/>
    <property type="evidence" value="ECO:0007669"/>
    <property type="project" value="UniProtKB-KW"/>
</dbReference>
<dbReference type="PANTHER" id="PTHR30255">
    <property type="entry name" value="SINGLE-STRANDED-DNA-SPECIFIC EXONUCLEASE RECJ"/>
    <property type="match status" value="1"/>
</dbReference>
<dbReference type="SUPFAM" id="SSF64182">
    <property type="entry name" value="DHH phosphoesterases"/>
    <property type="match status" value="1"/>
</dbReference>
<dbReference type="Gene3D" id="3.10.310.30">
    <property type="match status" value="1"/>
</dbReference>
<keyword evidence="5" id="KW-0269">Exonuclease</keyword>
<evidence type="ECO:0000259" key="7">
    <source>
        <dbReference type="Pfam" id="PF02272"/>
    </source>
</evidence>
<evidence type="ECO:0000313" key="9">
    <source>
        <dbReference type="EMBL" id="ACZ19446.1"/>
    </source>
</evidence>
<dbReference type="PATRIC" id="fig|525903.6.peg.1214"/>
<name>D1B605_THEAS</name>
<dbReference type="EMBL" id="CP001818">
    <property type="protein sequence ID" value="ACZ19446.1"/>
    <property type="molecule type" value="Genomic_DNA"/>
</dbReference>
<dbReference type="Proteomes" id="UP000002030">
    <property type="component" value="Chromosome"/>
</dbReference>
<dbReference type="InterPro" id="IPR051673">
    <property type="entry name" value="SSDNA_exonuclease_RecJ"/>
</dbReference>
<feature type="domain" description="DHHA1" evidence="7">
    <location>
        <begin position="339"/>
        <end position="425"/>
    </location>
</feature>
<dbReference type="AlphaFoldDB" id="D1B605"/>
<protein>
    <recommendedName>
        <fullName evidence="2">Single-stranded-DNA-specific exonuclease RecJ</fullName>
    </recommendedName>
</protein>
<dbReference type="InterPro" id="IPR003156">
    <property type="entry name" value="DHHA1_dom"/>
</dbReference>
<dbReference type="OrthoDB" id="9809852at2"/>
<dbReference type="eggNOG" id="COG0608">
    <property type="taxonomic scope" value="Bacteria"/>
</dbReference>
<evidence type="ECO:0000256" key="4">
    <source>
        <dbReference type="ARBA" id="ARBA00022801"/>
    </source>
</evidence>
<dbReference type="InterPro" id="IPR041122">
    <property type="entry name" value="RecJ_OB"/>
</dbReference>
<accession>D1B605</accession>
<feature type="domain" description="DDH" evidence="6">
    <location>
        <begin position="76"/>
        <end position="221"/>
    </location>
</feature>
<dbReference type="PANTHER" id="PTHR30255:SF2">
    <property type="entry name" value="SINGLE-STRANDED-DNA-SPECIFIC EXONUCLEASE RECJ"/>
    <property type="match status" value="1"/>
</dbReference>
<dbReference type="Pfam" id="PF01368">
    <property type="entry name" value="DHH"/>
    <property type="match status" value="1"/>
</dbReference>
<evidence type="ECO:0000256" key="1">
    <source>
        <dbReference type="ARBA" id="ARBA00005915"/>
    </source>
</evidence>
<dbReference type="InterPro" id="IPR001667">
    <property type="entry name" value="DDH_dom"/>
</dbReference>
<dbReference type="Pfam" id="PF17768">
    <property type="entry name" value="RecJ_OB"/>
    <property type="match status" value="1"/>
</dbReference>
<evidence type="ECO:0000259" key="8">
    <source>
        <dbReference type="Pfam" id="PF17768"/>
    </source>
</evidence>
<sequence>MMFCGIDEIDITPRRETPGGAMSQFLSAVAGIRGWGEEEFLSWLWADLQQELEAIPLAEPEVRALQVISSVRPGERVIIYGDYDVDGLSATTLAMELMLARGAAVRYFIPHRFLEGYGFHVNTARKIAARGCDLLLVVDCGTKDVEALEVIDQAGIPTVVFDHHTPGDGLPKGVLVNPHCFDLPTPLTALCAAGVLWSWIWRSRIMDRSWTAARLDLACLATVADCMDLSVPLNRCIVKEGLKLIRRSPRRGIGALLGRLGVEPQDVDEEVLSMKLIPCLNAPGRLDLAEEAVRLLYPGDGSVEPLVDRVLSLNEERRRLSSVIMKDAQGDLDRHVYHGKDWPVGVLSSVASRLCNDRGRPVALVAPAGDGLRGTLRIPNGAGDAVKILSRMSHMLSAFGGHRCAAGFSVQRHHWEAVREGLEAALRELPSDRCRLDVIHWPLDRIDQSMEEDLDALGPFGMGNPAPLLYHPGGFQVEPMGRTGRVSKLLAQGREIVAFASPLELQGMEARGIVYRPKMEAWRGRRRLKLYLEKVVLSSGEGVDR</sequence>
<dbReference type="Gene3D" id="3.90.1640.30">
    <property type="match status" value="1"/>
</dbReference>
<gene>
    <name evidence="9" type="ordered locus">Taci_1214</name>
</gene>
<dbReference type="GO" id="GO:0003676">
    <property type="term" value="F:nucleic acid binding"/>
    <property type="evidence" value="ECO:0007669"/>
    <property type="project" value="InterPro"/>
</dbReference>
<dbReference type="Pfam" id="PF02272">
    <property type="entry name" value="DHHA1"/>
    <property type="match status" value="1"/>
</dbReference>
<reference evidence="9 10" key="1">
    <citation type="journal article" date="2009" name="Stand. Genomic Sci.">
        <title>Complete genome sequence of Thermanaerovibrio acidaminovorans type strain (Su883).</title>
        <authorList>
            <person name="Chovatia M."/>
            <person name="Sikorski J."/>
            <person name="Schroder M."/>
            <person name="Lapidus A."/>
            <person name="Nolan M."/>
            <person name="Tice H."/>
            <person name="Glavina Del Rio T."/>
            <person name="Copeland A."/>
            <person name="Cheng J.F."/>
            <person name="Lucas S."/>
            <person name="Chen F."/>
            <person name="Bruce D."/>
            <person name="Goodwin L."/>
            <person name="Pitluck S."/>
            <person name="Ivanova N."/>
            <person name="Mavromatis K."/>
            <person name="Ovchinnikova G."/>
            <person name="Pati A."/>
            <person name="Chen A."/>
            <person name="Palaniappan K."/>
            <person name="Land M."/>
            <person name="Hauser L."/>
            <person name="Chang Y.J."/>
            <person name="Jeffries C.D."/>
            <person name="Chain P."/>
            <person name="Saunders E."/>
            <person name="Detter J.C."/>
            <person name="Brettin T."/>
            <person name="Rohde M."/>
            <person name="Goker M."/>
            <person name="Spring S."/>
            <person name="Bristow J."/>
            <person name="Markowitz V."/>
            <person name="Hugenholtz P."/>
            <person name="Kyrpides N.C."/>
            <person name="Klenk H.P."/>
            <person name="Eisen J.A."/>
        </authorList>
    </citation>
    <scope>NUCLEOTIDE SEQUENCE [LARGE SCALE GENOMIC DNA]</scope>
    <source>
        <strain evidence="10">ATCC 49978 / DSM 6589 / Su883</strain>
    </source>
</reference>
<dbReference type="KEGG" id="tai:Taci_1214"/>
<evidence type="ECO:0000256" key="5">
    <source>
        <dbReference type="ARBA" id="ARBA00022839"/>
    </source>
</evidence>
<dbReference type="HOGENOM" id="CLU_009736_5_2_0"/>
<evidence type="ECO:0000256" key="2">
    <source>
        <dbReference type="ARBA" id="ARBA00019841"/>
    </source>
</evidence>